<feature type="domain" description="PAS" evidence="7">
    <location>
        <begin position="1017"/>
        <end position="1087"/>
    </location>
</feature>
<dbReference type="Pfam" id="PF13426">
    <property type="entry name" value="PAS_9"/>
    <property type="match status" value="1"/>
</dbReference>
<dbReference type="SUPFAM" id="SSF55073">
    <property type="entry name" value="Nucleotide cyclase"/>
    <property type="match status" value="1"/>
</dbReference>
<dbReference type="InterPro" id="IPR000160">
    <property type="entry name" value="GGDEF_dom"/>
</dbReference>
<evidence type="ECO:0000256" key="2">
    <source>
        <dbReference type="ARBA" id="ARBA00012282"/>
    </source>
</evidence>
<dbReference type="PROSITE" id="PS50883">
    <property type="entry name" value="EAL"/>
    <property type="match status" value="1"/>
</dbReference>
<dbReference type="CDD" id="cd01948">
    <property type="entry name" value="EAL"/>
    <property type="match status" value="1"/>
</dbReference>
<dbReference type="EC" id="3.1.4.52" evidence="2"/>
<dbReference type="InterPro" id="IPR011110">
    <property type="entry name" value="Reg_prop"/>
</dbReference>
<gene>
    <name evidence="11" type="ORF">FKV23_02785</name>
</gene>
<name>A0A514BP30_9GAMM</name>
<feature type="domain" description="PAC" evidence="8">
    <location>
        <begin position="967"/>
        <end position="1020"/>
    </location>
</feature>
<dbReference type="Gene3D" id="3.20.20.450">
    <property type="entry name" value="EAL domain"/>
    <property type="match status" value="1"/>
</dbReference>
<dbReference type="Pfam" id="PF07495">
    <property type="entry name" value="Y_Y_Y"/>
    <property type="match status" value="1"/>
</dbReference>
<dbReference type="OrthoDB" id="197861at2"/>
<evidence type="ECO:0000256" key="5">
    <source>
        <dbReference type="SAM" id="MobiDB-lite"/>
    </source>
</evidence>
<dbReference type="SUPFAM" id="SSF55785">
    <property type="entry name" value="PYP-like sensor domain (PAS domain)"/>
    <property type="match status" value="2"/>
</dbReference>
<keyword evidence="6" id="KW-1133">Transmembrane helix</keyword>
<dbReference type="InterPro" id="IPR043128">
    <property type="entry name" value="Rev_trsase/Diguanyl_cyclase"/>
</dbReference>
<dbReference type="EMBL" id="CP041242">
    <property type="protein sequence ID" value="QDH69147.1"/>
    <property type="molecule type" value="Genomic_DNA"/>
</dbReference>
<dbReference type="InterPro" id="IPR000014">
    <property type="entry name" value="PAS"/>
</dbReference>
<keyword evidence="3" id="KW-0973">c-di-GMP</keyword>
<proteinExistence type="predicted"/>
<dbReference type="NCBIfam" id="TIGR00229">
    <property type="entry name" value="sensory_box"/>
    <property type="match status" value="1"/>
</dbReference>
<evidence type="ECO:0000256" key="4">
    <source>
        <dbReference type="ARBA" id="ARBA00051114"/>
    </source>
</evidence>
<dbReference type="PROSITE" id="PS50112">
    <property type="entry name" value="PAS"/>
    <property type="match status" value="1"/>
</dbReference>
<dbReference type="InterPro" id="IPR011123">
    <property type="entry name" value="Y_Y_Y"/>
</dbReference>
<sequence>MVPATRWAACRSVARKLAHQPRPAYTDRTRQDPAPMPRRSLPDPVHSPTARIANGLRGRLCMAWLAGAALWLACPMAGAAIRDHYFTSLGSEHGLAQATVQALVEDPQGFIWVGTQGGLHRYDGDRYQLFRHDPRDPASLPDSSITALAVSGEHSLWIGSNSEYVARLDLDSGQIQRFASTVGAGHRPRRVNALLARPGRLWVATGEGLEWLEPATGTRTRVLAFDAPPPQRQGRQTLVADRGGTVWHATSLGLFKVTASDVVERVGPAEPVLSLAIDHEGQLLIGRTDGLYRLAGDGREHQRVWPDTDEAFDAPAPIQAIVEAPDHHLWLAINDNGLIRLDPDSGTFQHVQEEPMIRDSLPESGINTLMVDRGGMLWIGGSFRGVAITDPRGSRFRYIYNLDRQDRYSITASNSVRAIHEDPDGDYWIATDNNRFWRYDPHADDFEEWSDRLATLFPADTAPVRVLAIADAGHGRMWLATSMGLVRFDPTADELELHPLGDYAGTPLRSMLIDSRGDLWLGTSNIGALHVPRDGGRIVHYAPRGGRRPDNDAGRHLPGRTVHALLEDRNGRIWFGTGDGLALLDPGNGRLRHFHHGVDAPDSLSGNLVRALRLDRNGTVWVGTRSGLSRVVEGDGDALNGTVRFDHPLTARLADQPVPMVFSIEEDEDGQLWIGSDTGMLRFDPASGHTRHYGLADGLQDLEFNGGASTRLRDGRLVFGGVRGLNVFAPDRILDSAYTPPLRLLSTRIGTQAADDGTILWQPQALRVPGGTDMLRLRIGALDYAPTAALRYRYRMDGFDRSWIDNGDQADITYTRLPPGQYTFRAQATNRDGVWNSTELQLPVHVAPPLWRHPLTLGMAALIGLGTALVAGWRWRRNHRREQGWLQQLREREERLKLALWASGEQFWDYDLGRGQLHWMRVHDADGNAPQITTHTQVNTTHEVHADDLKQVAEQLRRHLRGDTALFLSEHRSRTPEGGWAWMRARGRVVERDAQGRAVRVAGTARDITRSRSAERERRIASEVLRSMAEAVAVFDCEFNFISINPAFERMTGYGADEVIGQPTNLLDSPRHLPEFYRELQDELEHNGHWSGELWQQRKDGKEFLCSLQCTAVREAGGRIGHYVAVLADITDQKRAEQELRYLANYDTLTNLPNRALLSERLSRAIVRARRNNRRIAILFLDLDRFKDINDSLGHAAGDRILRAAANRLQQTVGPDHTVARLGGDEFTVVLEDLDSIEQAEQVASELLEAFETALDFDERHDVSISPSIGIAVYPDHARVPTDLLKHADTAMYQAKAAGRRTWMRYHDTMDVEIRRRATITAALRRVLDRGELQLVYQPQLSLREQRITGVEALLRWHSEEHGLIPPAQFIPLAEETGLILEIGEWALREACMRLMQWRHQGHTDITMAVNVSALQLLRGNLPRVVARALQDTGIPPAQLELELTESVIMANAEQGAATLGALRMLGVKLAVDDFGTGYSSLSYLKRLPITSLKIDKEFIDDLGHDSDDAAITSTVITMAHSLGLTVVAEGVEDEAQMRFLLDNGCDEIQGYWLSRPLDASACAAFLRRWPSRDDAPTAHAPPRHTA</sequence>
<evidence type="ECO:0000259" key="9">
    <source>
        <dbReference type="PROSITE" id="PS50883"/>
    </source>
</evidence>
<feature type="transmembrane region" description="Helical" evidence="6">
    <location>
        <begin position="61"/>
        <end position="81"/>
    </location>
</feature>
<dbReference type="PROSITE" id="PS50887">
    <property type="entry name" value="GGDEF"/>
    <property type="match status" value="1"/>
</dbReference>
<comment type="cofactor">
    <cofactor evidence="1">
        <name>Mg(2+)</name>
        <dbReference type="ChEBI" id="CHEBI:18420"/>
    </cofactor>
</comment>
<dbReference type="CDD" id="cd00130">
    <property type="entry name" value="PAS"/>
    <property type="match status" value="1"/>
</dbReference>
<dbReference type="InterPro" id="IPR001633">
    <property type="entry name" value="EAL_dom"/>
</dbReference>
<dbReference type="InterPro" id="IPR001610">
    <property type="entry name" value="PAC"/>
</dbReference>
<organism evidence="11 12">
    <name type="scientific">Marilutibacter alkalisoli</name>
    <dbReference type="NCBI Taxonomy" id="2591633"/>
    <lineage>
        <taxon>Bacteria</taxon>
        <taxon>Pseudomonadati</taxon>
        <taxon>Pseudomonadota</taxon>
        <taxon>Gammaproteobacteria</taxon>
        <taxon>Lysobacterales</taxon>
        <taxon>Lysobacteraceae</taxon>
        <taxon>Marilutibacter</taxon>
    </lineage>
</organism>
<dbReference type="SUPFAM" id="SSF50998">
    <property type="entry name" value="Quinoprotein alcohol dehydrogenase-like"/>
    <property type="match status" value="1"/>
</dbReference>
<dbReference type="Pfam" id="PF00990">
    <property type="entry name" value="GGDEF"/>
    <property type="match status" value="1"/>
</dbReference>
<dbReference type="SUPFAM" id="SSF141868">
    <property type="entry name" value="EAL domain-like"/>
    <property type="match status" value="1"/>
</dbReference>
<feature type="domain" description="EAL" evidence="9">
    <location>
        <begin position="1317"/>
        <end position="1571"/>
    </location>
</feature>
<dbReference type="CDD" id="cd01949">
    <property type="entry name" value="GGDEF"/>
    <property type="match status" value="1"/>
</dbReference>
<dbReference type="KEGG" id="lyj:FKV23_02785"/>
<dbReference type="Gene3D" id="2.60.40.10">
    <property type="entry name" value="Immunoglobulins"/>
    <property type="match status" value="1"/>
</dbReference>
<dbReference type="SMART" id="SM00267">
    <property type="entry name" value="GGDEF"/>
    <property type="match status" value="1"/>
</dbReference>
<dbReference type="InterPro" id="IPR052155">
    <property type="entry name" value="Biofilm_reg_signaling"/>
</dbReference>
<dbReference type="SMART" id="SM00086">
    <property type="entry name" value="PAC"/>
    <property type="match status" value="2"/>
</dbReference>
<dbReference type="Gene3D" id="3.30.450.20">
    <property type="entry name" value="PAS domain"/>
    <property type="match status" value="2"/>
</dbReference>
<evidence type="ECO:0000256" key="6">
    <source>
        <dbReference type="SAM" id="Phobius"/>
    </source>
</evidence>
<evidence type="ECO:0000259" key="8">
    <source>
        <dbReference type="PROSITE" id="PS50113"/>
    </source>
</evidence>
<dbReference type="InterPro" id="IPR013783">
    <property type="entry name" value="Ig-like_fold"/>
</dbReference>
<dbReference type="InterPro" id="IPR035965">
    <property type="entry name" value="PAS-like_dom_sf"/>
</dbReference>
<dbReference type="GO" id="GO:0071111">
    <property type="term" value="F:cyclic-guanylate-specific phosphodiesterase activity"/>
    <property type="evidence" value="ECO:0007669"/>
    <property type="project" value="UniProtKB-EC"/>
</dbReference>
<feature type="domain" description="PAC" evidence="8">
    <location>
        <begin position="1090"/>
        <end position="1142"/>
    </location>
</feature>
<keyword evidence="12" id="KW-1185">Reference proteome</keyword>
<dbReference type="GO" id="GO:0071732">
    <property type="term" value="P:cellular response to nitric oxide"/>
    <property type="evidence" value="ECO:0007669"/>
    <property type="project" value="UniProtKB-ARBA"/>
</dbReference>
<dbReference type="InterPro" id="IPR029787">
    <property type="entry name" value="Nucleotide_cyclase"/>
</dbReference>
<dbReference type="NCBIfam" id="TIGR00254">
    <property type="entry name" value="GGDEF"/>
    <property type="match status" value="1"/>
</dbReference>
<dbReference type="PANTHER" id="PTHR44757">
    <property type="entry name" value="DIGUANYLATE CYCLASE DGCP"/>
    <property type="match status" value="1"/>
</dbReference>
<evidence type="ECO:0000256" key="3">
    <source>
        <dbReference type="ARBA" id="ARBA00022636"/>
    </source>
</evidence>
<dbReference type="InterPro" id="IPR035919">
    <property type="entry name" value="EAL_sf"/>
</dbReference>
<dbReference type="FunFam" id="3.30.70.270:FF:000001">
    <property type="entry name" value="Diguanylate cyclase domain protein"/>
    <property type="match status" value="1"/>
</dbReference>
<dbReference type="FunFam" id="3.20.20.450:FF:000001">
    <property type="entry name" value="Cyclic di-GMP phosphodiesterase yahA"/>
    <property type="match status" value="1"/>
</dbReference>
<protein>
    <recommendedName>
        <fullName evidence="2">cyclic-guanylate-specific phosphodiesterase</fullName>
        <ecNumber evidence="2">3.1.4.52</ecNumber>
    </recommendedName>
</protein>
<evidence type="ECO:0000259" key="10">
    <source>
        <dbReference type="PROSITE" id="PS50887"/>
    </source>
</evidence>
<feature type="region of interest" description="Disordered" evidence="5">
    <location>
        <begin position="18"/>
        <end position="48"/>
    </location>
</feature>
<reference evidence="11 12" key="1">
    <citation type="submission" date="2019-06" db="EMBL/GenBank/DDBJ databases">
        <title>Lysobacter alkalisoli sp. nov. isolated from saline-alkali soil.</title>
        <authorList>
            <person name="Sun J.-Q."/>
            <person name="Xu L."/>
        </authorList>
    </citation>
    <scope>NUCLEOTIDE SEQUENCE [LARGE SCALE GENOMIC DNA]</scope>
    <source>
        <strain evidence="11 12">SJ-36</strain>
    </source>
</reference>
<dbReference type="InterPro" id="IPR000700">
    <property type="entry name" value="PAS-assoc_C"/>
</dbReference>
<dbReference type="SMART" id="SM00052">
    <property type="entry name" value="EAL"/>
    <property type="match status" value="1"/>
</dbReference>
<dbReference type="InterPro" id="IPR013655">
    <property type="entry name" value="PAS_fold_3"/>
</dbReference>
<dbReference type="InterPro" id="IPR011047">
    <property type="entry name" value="Quinoprotein_ADH-like_sf"/>
</dbReference>
<dbReference type="PROSITE" id="PS50113">
    <property type="entry name" value="PAC"/>
    <property type="match status" value="2"/>
</dbReference>
<dbReference type="Proteomes" id="UP000317199">
    <property type="component" value="Chromosome"/>
</dbReference>
<dbReference type="Pfam" id="PF00563">
    <property type="entry name" value="EAL"/>
    <property type="match status" value="1"/>
</dbReference>
<feature type="domain" description="GGDEF" evidence="10">
    <location>
        <begin position="1174"/>
        <end position="1308"/>
    </location>
</feature>
<dbReference type="Gene3D" id="2.130.10.10">
    <property type="entry name" value="YVTN repeat-like/Quinoprotein amine dehydrogenase"/>
    <property type="match status" value="3"/>
</dbReference>
<keyword evidence="6" id="KW-0812">Transmembrane</keyword>
<dbReference type="Pfam" id="PF08447">
    <property type="entry name" value="PAS_3"/>
    <property type="match status" value="1"/>
</dbReference>
<accession>A0A514BP30</accession>
<dbReference type="PANTHER" id="PTHR44757:SF2">
    <property type="entry name" value="BIOFILM ARCHITECTURE MAINTENANCE PROTEIN MBAA"/>
    <property type="match status" value="1"/>
</dbReference>
<dbReference type="SMART" id="SM00091">
    <property type="entry name" value="PAS"/>
    <property type="match status" value="1"/>
</dbReference>
<evidence type="ECO:0000259" key="7">
    <source>
        <dbReference type="PROSITE" id="PS50112"/>
    </source>
</evidence>
<dbReference type="InterPro" id="IPR015943">
    <property type="entry name" value="WD40/YVTN_repeat-like_dom_sf"/>
</dbReference>
<evidence type="ECO:0000313" key="11">
    <source>
        <dbReference type="EMBL" id="QDH69147.1"/>
    </source>
</evidence>
<dbReference type="Gene3D" id="3.30.70.270">
    <property type="match status" value="1"/>
</dbReference>
<comment type="catalytic activity">
    <reaction evidence="4">
        <text>3',3'-c-di-GMP + H2O = 5'-phosphoguanylyl(3'-&gt;5')guanosine + H(+)</text>
        <dbReference type="Rhea" id="RHEA:24902"/>
        <dbReference type="ChEBI" id="CHEBI:15377"/>
        <dbReference type="ChEBI" id="CHEBI:15378"/>
        <dbReference type="ChEBI" id="CHEBI:58754"/>
        <dbReference type="ChEBI" id="CHEBI:58805"/>
        <dbReference type="EC" id="3.1.4.52"/>
    </reaction>
    <physiologicalReaction direction="left-to-right" evidence="4">
        <dbReference type="Rhea" id="RHEA:24903"/>
    </physiologicalReaction>
</comment>
<evidence type="ECO:0000256" key="1">
    <source>
        <dbReference type="ARBA" id="ARBA00001946"/>
    </source>
</evidence>
<evidence type="ECO:0000313" key="12">
    <source>
        <dbReference type="Proteomes" id="UP000317199"/>
    </source>
</evidence>
<dbReference type="Pfam" id="PF07494">
    <property type="entry name" value="Reg_prop"/>
    <property type="match status" value="5"/>
</dbReference>
<dbReference type="SUPFAM" id="SSF63829">
    <property type="entry name" value="Calcium-dependent phosphotriesterase"/>
    <property type="match status" value="1"/>
</dbReference>
<keyword evidence="6" id="KW-0472">Membrane</keyword>